<keyword evidence="1" id="KW-0472">Membrane</keyword>
<dbReference type="Proteomes" id="UP000178985">
    <property type="component" value="Unassembled WGS sequence"/>
</dbReference>
<organism evidence="2 3">
    <name type="scientific">Candidatus Nomurabacteria bacterium RIFCSPHIGHO2_01_FULL_40_20</name>
    <dbReference type="NCBI Taxonomy" id="1801738"/>
    <lineage>
        <taxon>Bacteria</taxon>
        <taxon>Candidatus Nomuraibacteriota</taxon>
    </lineage>
</organism>
<evidence type="ECO:0000256" key="1">
    <source>
        <dbReference type="SAM" id="Phobius"/>
    </source>
</evidence>
<keyword evidence="1" id="KW-1133">Transmembrane helix</keyword>
<evidence type="ECO:0000313" key="2">
    <source>
        <dbReference type="EMBL" id="OGI63722.1"/>
    </source>
</evidence>
<comment type="caution">
    <text evidence="2">The sequence shown here is derived from an EMBL/GenBank/DDBJ whole genome shotgun (WGS) entry which is preliminary data.</text>
</comment>
<proteinExistence type="predicted"/>
<accession>A0A1F6V254</accession>
<keyword evidence="1" id="KW-0812">Transmembrane</keyword>
<gene>
    <name evidence="2" type="ORF">A2733_02005</name>
</gene>
<dbReference type="EMBL" id="MFTO01000013">
    <property type="protein sequence ID" value="OGI63722.1"/>
    <property type="molecule type" value="Genomic_DNA"/>
</dbReference>
<sequence length="109" mass="12069">MKKKTYFYIASIIILVIVLVGYLLSAKETKKEYTEILNTLEGSECELVAECGDLISINCMAEVDGPFYYVNKNTKKIVSRCGGFCDRAGGCPNACPPVEWSCNPKESKL</sequence>
<reference evidence="2 3" key="1">
    <citation type="journal article" date="2016" name="Nat. Commun.">
        <title>Thousands of microbial genomes shed light on interconnected biogeochemical processes in an aquifer system.</title>
        <authorList>
            <person name="Anantharaman K."/>
            <person name="Brown C.T."/>
            <person name="Hug L.A."/>
            <person name="Sharon I."/>
            <person name="Castelle C.J."/>
            <person name="Probst A.J."/>
            <person name="Thomas B.C."/>
            <person name="Singh A."/>
            <person name="Wilkins M.J."/>
            <person name="Karaoz U."/>
            <person name="Brodie E.L."/>
            <person name="Williams K.H."/>
            <person name="Hubbard S.S."/>
            <person name="Banfield J.F."/>
        </authorList>
    </citation>
    <scope>NUCLEOTIDE SEQUENCE [LARGE SCALE GENOMIC DNA]</scope>
</reference>
<protein>
    <submittedName>
        <fullName evidence="2">Uncharacterized protein</fullName>
    </submittedName>
</protein>
<dbReference type="AlphaFoldDB" id="A0A1F6V254"/>
<evidence type="ECO:0000313" key="3">
    <source>
        <dbReference type="Proteomes" id="UP000178985"/>
    </source>
</evidence>
<name>A0A1F6V254_9BACT</name>
<feature type="transmembrane region" description="Helical" evidence="1">
    <location>
        <begin position="6"/>
        <end position="24"/>
    </location>
</feature>